<keyword evidence="3" id="KW-1185">Reference proteome</keyword>
<dbReference type="EMBL" id="OW240924">
    <property type="protein sequence ID" value="CAH2327797.1"/>
    <property type="molecule type" value="Genomic_DNA"/>
</dbReference>
<sequence length="191" mass="21489">MRERTCGRVAQAHCAYTEGSVALRFEVLPASEFWKLLYCLLQQTYQRNNCSSLANENKGLENQAKYVKCVLRHQGYGRSAFYDLPCDGSEGSRELLLAFSWLLKKFKLLEKFLELIRVRLDDELDSCVDGQQVYSLQAPGLVERTPGACVPPILITSANTAPGKAKVRMRARAGRSWRWNASTGSDALHRA</sequence>
<organism evidence="2 3">
    <name type="scientific">Pelobates cultripes</name>
    <name type="common">Western spadefoot toad</name>
    <dbReference type="NCBI Taxonomy" id="61616"/>
    <lineage>
        <taxon>Eukaryota</taxon>
        <taxon>Metazoa</taxon>
        <taxon>Chordata</taxon>
        <taxon>Craniata</taxon>
        <taxon>Vertebrata</taxon>
        <taxon>Euteleostomi</taxon>
        <taxon>Amphibia</taxon>
        <taxon>Batrachia</taxon>
        <taxon>Anura</taxon>
        <taxon>Pelobatoidea</taxon>
        <taxon>Pelobatidae</taxon>
        <taxon>Pelobates</taxon>
    </lineage>
</organism>
<evidence type="ECO:0000313" key="3">
    <source>
        <dbReference type="Proteomes" id="UP001295444"/>
    </source>
</evidence>
<proteinExistence type="predicted"/>
<accession>A0AAD1WYG9</accession>
<reference evidence="2" key="1">
    <citation type="submission" date="2022-03" db="EMBL/GenBank/DDBJ databases">
        <authorList>
            <person name="Alioto T."/>
            <person name="Alioto T."/>
            <person name="Gomez Garrido J."/>
        </authorList>
    </citation>
    <scope>NUCLEOTIDE SEQUENCE</scope>
</reference>
<evidence type="ECO:0000259" key="1">
    <source>
        <dbReference type="Pfam" id="PF14970"/>
    </source>
</evidence>
<dbReference type="PANTHER" id="PTHR35076">
    <property type="entry name" value="TUBULIN EPSILON AND DELTA COMPLEX PROTEIN 1"/>
    <property type="match status" value="1"/>
</dbReference>
<dbReference type="Proteomes" id="UP001295444">
    <property type="component" value="Chromosome 13"/>
</dbReference>
<dbReference type="InterPro" id="IPR027996">
    <property type="entry name" value="TEDC1_dom"/>
</dbReference>
<gene>
    <name evidence="2" type="ORF">PECUL_23A026154</name>
</gene>
<dbReference type="PANTHER" id="PTHR35076:SF1">
    <property type="entry name" value="TUBULIN EPSILON AND DELTA COMPLEX PROTEIN 1"/>
    <property type="match status" value="1"/>
</dbReference>
<evidence type="ECO:0000313" key="2">
    <source>
        <dbReference type="EMBL" id="CAH2327797.1"/>
    </source>
</evidence>
<feature type="domain" description="Tubulin epsilon and delta complex protein 1" evidence="1">
    <location>
        <begin position="75"/>
        <end position="128"/>
    </location>
</feature>
<protein>
    <recommendedName>
        <fullName evidence="1">Tubulin epsilon and delta complex protein 1 domain-containing protein</fullName>
    </recommendedName>
</protein>
<dbReference type="AlphaFoldDB" id="A0AAD1WYG9"/>
<name>A0AAD1WYG9_PELCU</name>
<dbReference type="Pfam" id="PF14970">
    <property type="entry name" value="TEDC1"/>
    <property type="match status" value="1"/>
</dbReference>
<dbReference type="InterPro" id="IPR043535">
    <property type="entry name" value="TEDC1"/>
</dbReference>